<name>F7ZJL9_ROSLO</name>
<dbReference type="FunFam" id="3.40.710.10:FF:000005">
    <property type="entry name" value="Glutaminase"/>
    <property type="match status" value="1"/>
</dbReference>
<organism evidence="7 8">
    <name type="scientific">Roseobacter litoralis (strain ATCC 49566 / DSM 6996 / JCM 21268 / NBRC 15278 / OCh 149)</name>
    <dbReference type="NCBI Taxonomy" id="391595"/>
    <lineage>
        <taxon>Bacteria</taxon>
        <taxon>Pseudomonadati</taxon>
        <taxon>Pseudomonadota</taxon>
        <taxon>Alphaproteobacteria</taxon>
        <taxon>Rhodobacterales</taxon>
        <taxon>Roseobacteraceae</taxon>
        <taxon>Roseobacter</taxon>
    </lineage>
</organism>
<dbReference type="KEGG" id="rli:RLO149_c018620"/>
<feature type="binding site" evidence="6">
    <location>
        <position position="291"/>
    </location>
    <ligand>
        <name>substrate</name>
    </ligand>
</feature>
<feature type="binding site" evidence="6">
    <location>
        <position position="273"/>
    </location>
    <ligand>
        <name>substrate</name>
    </ligand>
</feature>
<evidence type="ECO:0000256" key="4">
    <source>
        <dbReference type="ARBA" id="ARBA00022801"/>
    </source>
</evidence>
<dbReference type="SUPFAM" id="SSF56601">
    <property type="entry name" value="beta-lactamase/transpeptidase-like"/>
    <property type="match status" value="1"/>
</dbReference>
<dbReference type="Pfam" id="PF04960">
    <property type="entry name" value="Glutaminase"/>
    <property type="match status" value="1"/>
</dbReference>
<comment type="subunit">
    <text evidence="2 6">Homotetramer.</text>
</comment>
<feature type="binding site" evidence="6">
    <location>
        <position position="98"/>
    </location>
    <ligand>
        <name>substrate</name>
    </ligand>
</feature>
<protein>
    <recommendedName>
        <fullName evidence="3 6">Glutaminase</fullName>
        <ecNumber evidence="3 6">3.5.1.2</ecNumber>
    </recommendedName>
</protein>
<evidence type="ECO:0000313" key="8">
    <source>
        <dbReference type="Proteomes" id="UP000001353"/>
    </source>
</evidence>
<gene>
    <name evidence="6 7" type="primary">glsA</name>
    <name evidence="7" type="ordered locus">RLO149_c018620</name>
</gene>
<dbReference type="EC" id="3.5.1.2" evidence="3 6"/>
<feature type="binding site" evidence="6">
    <location>
        <position position="201"/>
    </location>
    <ligand>
        <name>substrate</name>
    </ligand>
</feature>
<dbReference type="AlphaFoldDB" id="F7ZJL9"/>
<keyword evidence="6" id="KW-0007">Acetylation</keyword>
<evidence type="ECO:0000256" key="2">
    <source>
        <dbReference type="ARBA" id="ARBA00011881"/>
    </source>
</evidence>
<comment type="catalytic activity">
    <reaction evidence="5 6">
        <text>L-glutamine + H2O = L-glutamate + NH4(+)</text>
        <dbReference type="Rhea" id="RHEA:15889"/>
        <dbReference type="ChEBI" id="CHEBI:15377"/>
        <dbReference type="ChEBI" id="CHEBI:28938"/>
        <dbReference type="ChEBI" id="CHEBI:29985"/>
        <dbReference type="ChEBI" id="CHEBI:58359"/>
        <dbReference type="EC" id="3.5.1.2"/>
    </reaction>
</comment>
<proteinExistence type="inferred from homology"/>
<comment type="similarity">
    <text evidence="1 6">Belongs to the glutaminase family.</text>
</comment>
<accession>F7ZJL9</accession>
<reference evidence="7 8" key="1">
    <citation type="journal article" date="2011" name="BMC Genomics">
        <title>Comparative genome analysis and genome-guided physiological analysis of Roseobacter litoralis.</title>
        <authorList>
            <person name="Kalhoefer D."/>
            <person name="Thole S."/>
            <person name="Voget S."/>
            <person name="Lehmann R."/>
            <person name="Liesegang H."/>
            <person name="Wollher A."/>
            <person name="Daniel R."/>
            <person name="Simon M."/>
            <person name="Brinkhoff T."/>
        </authorList>
    </citation>
    <scope>NUCLEOTIDE SEQUENCE [LARGE SCALE GENOMIC DNA]</scope>
    <source>
        <strain evidence="8">ATCC 49566 / DSM 6996 / JCM 21268 / NBRC 15278 / OCh 149</strain>
    </source>
</reference>
<dbReference type="NCBIfam" id="TIGR03814">
    <property type="entry name" value="Gln_ase"/>
    <property type="match status" value="1"/>
</dbReference>
<dbReference type="PANTHER" id="PTHR12544:SF29">
    <property type="entry name" value="GLUTAMINASE"/>
    <property type="match status" value="1"/>
</dbReference>
<evidence type="ECO:0000313" key="7">
    <source>
        <dbReference type="EMBL" id="AEI93850.1"/>
    </source>
</evidence>
<feature type="binding site" evidence="6">
    <location>
        <position position="225"/>
    </location>
    <ligand>
        <name>substrate</name>
    </ligand>
</feature>
<dbReference type="HOGENOM" id="CLU_027932_1_1_5"/>
<feature type="binding site" evidence="6">
    <location>
        <position position="148"/>
    </location>
    <ligand>
        <name>substrate</name>
    </ligand>
</feature>
<dbReference type="InterPro" id="IPR012338">
    <property type="entry name" value="Beta-lactam/transpept-like"/>
</dbReference>
<evidence type="ECO:0000256" key="5">
    <source>
        <dbReference type="ARBA" id="ARBA00049534"/>
    </source>
</evidence>
<dbReference type="STRING" id="391595.RLO149_c018620"/>
<dbReference type="Gene3D" id="3.40.710.10">
    <property type="entry name" value="DD-peptidase/beta-lactamase superfamily"/>
    <property type="match status" value="1"/>
</dbReference>
<dbReference type="GO" id="GO:0004359">
    <property type="term" value="F:glutaminase activity"/>
    <property type="evidence" value="ECO:0007669"/>
    <property type="project" value="UniProtKB-UniRule"/>
</dbReference>
<keyword evidence="8" id="KW-1185">Reference proteome</keyword>
<evidence type="ECO:0000256" key="3">
    <source>
        <dbReference type="ARBA" id="ARBA00012918"/>
    </source>
</evidence>
<dbReference type="EMBL" id="CP002623">
    <property type="protein sequence ID" value="AEI93850.1"/>
    <property type="molecule type" value="Genomic_DNA"/>
</dbReference>
<dbReference type="eggNOG" id="COG2066">
    <property type="taxonomic scope" value="Bacteria"/>
</dbReference>
<evidence type="ECO:0000256" key="6">
    <source>
        <dbReference type="HAMAP-Rule" id="MF_00313"/>
    </source>
</evidence>
<dbReference type="Proteomes" id="UP000001353">
    <property type="component" value="Chromosome"/>
</dbReference>
<keyword evidence="4 6" id="KW-0378">Hydrolase</keyword>
<sequence length="337" mass="36219">MVNAGIVPPYRYKGSEFRLGSPLFYRSAAVFSRWEAMLEEIIKSIAADVFQQNDWGEPAQYIPELAAVDPQQFAISVCLADGKVISAGSPTKPFSIQSISKVFALVAALGRVGNQLWSRVGREPSGTSFDSVVLLERENGRPRNPFINAGAIVTTDALLCGRQPKLALAEILGLVRQMSGSDSIYINDAVAASEQKTGSRNKALAYYLKSHENLSNEPDLTLGTYFHQCAIEMTTEQLAMAGRSLAGLDGAPKVISQKHVRRVNALMMTCGHYNGSGDFAFRVGLPGKSGVGGGLLIIAPNVASVAIWSPGLNHYGNSYAGTRAAEMLSRATNWSVF</sequence>
<dbReference type="PANTHER" id="PTHR12544">
    <property type="entry name" value="GLUTAMINASE"/>
    <property type="match status" value="1"/>
</dbReference>
<dbReference type="GO" id="GO:0006537">
    <property type="term" value="P:glutamate biosynthetic process"/>
    <property type="evidence" value="ECO:0007669"/>
    <property type="project" value="TreeGrafter"/>
</dbReference>
<evidence type="ECO:0000256" key="1">
    <source>
        <dbReference type="ARBA" id="ARBA00011076"/>
    </source>
</evidence>
<dbReference type="NCBIfam" id="NF002133">
    <property type="entry name" value="PRK00971.1-2"/>
    <property type="match status" value="1"/>
</dbReference>
<dbReference type="HAMAP" id="MF_00313">
    <property type="entry name" value="Glutaminase"/>
    <property type="match status" value="1"/>
</dbReference>
<feature type="binding site" evidence="6">
    <location>
        <position position="194"/>
    </location>
    <ligand>
        <name>substrate</name>
    </ligand>
</feature>
<dbReference type="GO" id="GO:0006543">
    <property type="term" value="P:L-glutamine catabolic process"/>
    <property type="evidence" value="ECO:0007669"/>
    <property type="project" value="TreeGrafter"/>
</dbReference>
<dbReference type="InterPro" id="IPR015868">
    <property type="entry name" value="Glutaminase"/>
</dbReference>